<dbReference type="Gene3D" id="3.40.50.12780">
    <property type="entry name" value="N-terminal domain of ligase-like"/>
    <property type="match status" value="1"/>
</dbReference>
<evidence type="ECO:0000256" key="2">
    <source>
        <dbReference type="ARBA" id="ARBA00022598"/>
    </source>
</evidence>
<dbReference type="InterPro" id="IPR025110">
    <property type="entry name" value="AMP-bd_C"/>
</dbReference>
<reference evidence="5 6" key="1">
    <citation type="journal article" date="2019" name="Int. J. Syst. Evol. Microbiol.">
        <title>The Global Catalogue of Microorganisms (GCM) 10K type strain sequencing project: providing services to taxonomists for standard genome sequencing and annotation.</title>
        <authorList>
            <consortium name="The Broad Institute Genomics Platform"/>
            <consortium name="The Broad Institute Genome Sequencing Center for Infectious Disease"/>
            <person name="Wu L."/>
            <person name="Ma J."/>
        </authorList>
    </citation>
    <scope>NUCLEOTIDE SEQUENCE [LARGE SCALE GENOMIC DNA]</scope>
    <source>
        <strain evidence="5 6">JCM 15309</strain>
    </source>
</reference>
<accession>A0ABN2QEN5</accession>
<keyword evidence="2 5" id="KW-0436">Ligase</keyword>
<organism evidence="5 6">
    <name type="scientific">Nocardioides panacihumi</name>
    <dbReference type="NCBI Taxonomy" id="400774"/>
    <lineage>
        <taxon>Bacteria</taxon>
        <taxon>Bacillati</taxon>
        <taxon>Actinomycetota</taxon>
        <taxon>Actinomycetes</taxon>
        <taxon>Propionibacteriales</taxon>
        <taxon>Nocardioidaceae</taxon>
        <taxon>Nocardioides</taxon>
    </lineage>
</organism>
<dbReference type="RefSeq" id="WP_344042120.1">
    <property type="nucleotide sequence ID" value="NZ_BAAAPB010000001.1"/>
</dbReference>
<evidence type="ECO:0000313" key="6">
    <source>
        <dbReference type="Proteomes" id="UP001500571"/>
    </source>
</evidence>
<dbReference type="InterPro" id="IPR045851">
    <property type="entry name" value="AMP-bd_C_sf"/>
</dbReference>
<dbReference type="Pfam" id="PF13193">
    <property type="entry name" value="AMP-binding_C"/>
    <property type="match status" value="1"/>
</dbReference>
<feature type="domain" description="AMP-binding enzyme C-terminal" evidence="4">
    <location>
        <begin position="424"/>
        <end position="497"/>
    </location>
</feature>
<evidence type="ECO:0000313" key="5">
    <source>
        <dbReference type="EMBL" id="GAA1948992.1"/>
    </source>
</evidence>
<proteinExistence type="inferred from homology"/>
<dbReference type="Proteomes" id="UP001500571">
    <property type="component" value="Unassembled WGS sequence"/>
</dbReference>
<dbReference type="PROSITE" id="PS00455">
    <property type="entry name" value="AMP_BINDING"/>
    <property type="match status" value="1"/>
</dbReference>
<dbReference type="EMBL" id="BAAAPB010000001">
    <property type="protein sequence ID" value="GAA1948992.1"/>
    <property type="molecule type" value="Genomic_DNA"/>
</dbReference>
<evidence type="ECO:0000259" key="4">
    <source>
        <dbReference type="Pfam" id="PF13193"/>
    </source>
</evidence>
<sequence>MPERDSLISAFRTAAADVPDHEFLRIAGESFTYRSGLELVEATARGLLALGVEAGDRVGLMCDNRAEVAWAWFGINAARAIDVPFNADARGRMLAYFVEDAQPRVLIGTADYLAILAEAITMDPEVVVCVGESPARPFGDRARQISFDELVELGRSHPVDLAEPQPGEIATIMYTSGTTGPSKGVMLPQRYYTAQAAHVTNTYGLTHEDVIYCVQPLFHIDARAFMSTVVDLRATAVLGRRFSASRFWDEVRAEGATAFGTIGTMLWLLYKQPARPDDSDHPARLAMCSSTPGDIMRAFEERFDVRIIEAYGMTECVLITTAPPGESQPRRIGRQLPEVELQVVDDDDVPLEPGTVGELVFRPLEPFAMMQGYWNKPEATVEAWRNLWFHTGDLVRQYPDGFLEYIGRKKDSIRRRGENVSCWEVETAVVAHPRVLEVAAIGVPSDVGEEDVAVLVVPVAGADLDPVELVEFVAADLPRFAVPRYVELVDSLPKTPSERIEKGKVRERGITTAAWDSNAALRRR</sequence>
<dbReference type="InterPro" id="IPR000873">
    <property type="entry name" value="AMP-dep_synth/lig_dom"/>
</dbReference>
<protein>
    <submittedName>
        <fullName evidence="5">ATP-dependent acyl-CoA ligase</fullName>
    </submittedName>
</protein>
<evidence type="ECO:0000256" key="1">
    <source>
        <dbReference type="ARBA" id="ARBA00006432"/>
    </source>
</evidence>
<dbReference type="GO" id="GO:0016874">
    <property type="term" value="F:ligase activity"/>
    <property type="evidence" value="ECO:0007669"/>
    <property type="project" value="UniProtKB-KW"/>
</dbReference>
<comment type="caution">
    <text evidence="5">The sequence shown here is derived from an EMBL/GenBank/DDBJ whole genome shotgun (WGS) entry which is preliminary data.</text>
</comment>
<gene>
    <name evidence="5" type="ORF">GCM10009798_05260</name>
</gene>
<keyword evidence="6" id="KW-1185">Reference proteome</keyword>
<comment type="similarity">
    <text evidence="1">Belongs to the ATP-dependent AMP-binding enzyme family.</text>
</comment>
<dbReference type="InterPro" id="IPR042099">
    <property type="entry name" value="ANL_N_sf"/>
</dbReference>
<dbReference type="PANTHER" id="PTHR43201">
    <property type="entry name" value="ACYL-COA SYNTHETASE"/>
    <property type="match status" value="1"/>
</dbReference>
<dbReference type="Pfam" id="PF00501">
    <property type="entry name" value="AMP-binding"/>
    <property type="match status" value="1"/>
</dbReference>
<evidence type="ECO:0000259" key="3">
    <source>
        <dbReference type="Pfam" id="PF00501"/>
    </source>
</evidence>
<dbReference type="InterPro" id="IPR020845">
    <property type="entry name" value="AMP-binding_CS"/>
</dbReference>
<dbReference type="PANTHER" id="PTHR43201:SF5">
    <property type="entry name" value="MEDIUM-CHAIN ACYL-COA LIGASE ACSF2, MITOCHONDRIAL"/>
    <property type="match status" value="1"/>
</dbReference>
<dbReference type="SUPFAM" id="SSF56801">
    <property type="entry name" value="Acetyl-CoA synthetase-like"/>
    <property type="match status" value="1"/>
</dbReference>
<feature type="domain" description="AMP-dependent synthetase/ligase" evidence="3">
    <location>
        <begin position="11"/>
        <end position="374"/>
    </location>
</feature>
<name>A0ABN2QEN5_9ACTN</name>
<dbReference type="Gene3D" id="3.30.300.30">
    <property type="match status" value="1"/>
</dbReference>